<gene>
    <name evidence="1" type="ORF">R3W88_021321</name>
</gene>
<evidence type="ECO:0000313" key="2">
    <source>
        <dbReference type="Proteomes" id="UP001311915"/>
    </source>
</evidence>
<keyword evidence="2" id="KW-1185">Reference proteome</keyword>
<evidence type="ECO:0000313" key="1">
    <source>
        <dbReference type="EMBL" id="KAK4728333.1"/>
    </source>
</evidence>
<protein>
    <submittedName>
        <fullName evidence="1">Uncharacterized protein</fullName>
    </submittedName>
</protein>
<dbReference type="AlphaFoldDB" id="A0AAV9LRM5"/>
<dbReference type="Proteomes" id="UP001311915">
    <property type="component" value="Unassembled WGS sequence"/>
</dbReference>
<organism evidence="1 2">
    <name type="scientific">Solanum pinnatisectum</name>
    <name type="common">tansyleaf nightshade</name>
    <dbReference type="NCBI Taxonomy" id="50273"/>
    <lineage>
        <taxon>Eukaryota</taxon>
        <taxon>Viridiplantae</taxon>
        <taxon>Streptophyta</taxon>
        <taxon>Embryophyta</taxon>
        <taxon>Tracheophyta</taxon>
        <taxon>Spermatophyta</taxon>
        <taxon>Magnoliopsida</taxon>
        <taxon>eudicotyledons</taxon>
        <taxon>Gunneridae</taxon>
        <taxon>Pentapetalae</taxon>
        <taxon>asterids</taxon>
        <taxon>lamiids</taxon>
        <taxon>Solanales</taxon>
        <taxon>Solanaceae</taxon>
        <taxon>Solanoideae</taxon>
        <taxon>Solaneae</taxon>
        <taxon>Solanum</taxon>
    </lineage>
</organism>
<sequence length="137" mass="15946">MSQNVLCISILFPYHLALIKLSRHGKFQLLSYIFSHCSLVCGFFSKPKTKKLPFNNEENRVYIEGELGRIWGEKDEGKIEISILKFEFPSPKKKKSCCSMYENLQFLNKFQRLNNKGHSMLRRGQRDEEIIPPGCEG</sequence>
<dbReference type="EMBL" id="JAWPEI010000004">
    <property type="protein sequence ID" value="KAK4728333.1"/>
    <property type="molecule type" value="Genomic_DNA"/>
</dbReference>
<comment type="caution">
    <text evidence="1">The sequence shown here is derived from an EMBL/GenBank/DDBJ whole genome shotgun (WGS) entry which is preliminary data.</text>
</comment>
<accession>A0AAV9LRM5</accession>
<name>A0AAV9LRM5_9SOLN</name>
<reference evidence="1 2" key="1">
    <citation type="submission" date="2023-10" db="EMBL/GenBank/DDBJ databases">
        <title>Genome-Wide Identification Analysis in wild type Solanum Pinnatisectum Reveals Some Genes Defensing Phytophthora Infestans.</title>
        <authorList>
            <person name="Sun C."/>
        </authorList>
    </citation>
    <scope>NUCLEOTIDE SEQUENCE [LARGE SCALE GENOMIC DNA]</scope>
    <source>
        <strain evidence="1">LQN</strain>
        <tissue evidence="1">Leaf</tissue>
    </source>
</reference>
<proteinExistence type="predicted"/>